<dbReference type="EMBL" id="QRDZ01000025">
    <property type="protein sequence ID" value="RED63520.1"/>
    <property type="molecule type" value="Genomic_DNA"/>
</dbReference>
<evidence type="ECO:0000313" key="3">
    <source>
        <dbReference type="Proteomes" id="UP000256977"/>
    </source>
</evidence>
<dbReference type="AlphaFoldDB" id="A0A3D9IP06"/>
<organism evidence="2 3">
    <name type="scientific">Cohnella phaseoli</name>
    <dbReference type="NCBI Taxonomy" id="456490"/>
    <lineage>
        <taxon>Bacteria</taxon>
        <taxon>Bacillati</taxon>
        <taxon>Bacillota</taxon>
        <taxon>Bacilli</taxon>
        <taxon>Bacillales</taxon>
        <taxon>Paenibacillaceae</taxon>
        <taxon>Cohnella</taxon>
    </lineage>
</organism>
<feature type="compositionally biased region" description="Basic and acidic residues" evidence="1">
    <location>
        <begin position="128"/>
        <end position="168"/>
    </location>
</feature>
<name>A0A3D9IP06_9BACL</name>
<evidence type="ECO:0000256" key="1">
    <source>
        <dbReference type="SAM" id="MobiDB-lite"/>
    </source>
</evidence>
<feature type="region of interest" description="Disordered" evidence="1">
    <location>
        <begin position="194"/>
        <end position="248"/>
    </location>
</feature>
<accession>A0A3D9IP06</accession>
<sequence>MTRNRSNAVSDRLPVTGSRGSPKIGSHRQQRNAPTVGLHLQRQQPILPSVGNQEMLRAMYSEGAAMQQMTEELDPSSGPSRRGAYEQFPSTGAAAPGNESGGFIPQQSGAQEPRNSNGQYIGRLPGSENEKNETEVEEEQKRKRMPAERMSAEFIGKDETALDITDKDTLDEDGEDWPDFEMLAAALEMIGYSNRGNSENAEKETAANANRARKNGYLAKLLGAAGKSKKKDEASSSGSSSASRGKRR</sequence>
<feature type="region of interest" description="Disordered" evidence="1">
    <location>
        <begin position="64"/>
        <end position="175"/>
    </location>
</feature>
<comment type="caution">
    <text evidence="2">The sequence shown here is derived from an EMBL/GenBank/DDBJ whole genome shotgun (WGS) entry which is preliminary data.</text>
</comment>
<evidence type="ECO:0000313" key="2">
    <source>
        <dbReference type="EMBL" id="RED63520.1"/>
    </source>
</evidence>
<feature type="region of interest" description="Disordered" evidence="1">
    <location>
        <begin position="1"/>
        <end position="49"/>
    </location>
</feature>
<protein>
    <submittedName>
        <fullName evidence="2">Uncharacterized protein</fullName>
    </submittedName>
</protein>
<feature type="compositionally biased region" description="Low complexity" evidence="1">
    <location>
        <begin position="206"/>
        <end position="226"/>
    </location>
</feature>
<dbReference type="Proteomes" id="UP000256977">
    <property type="component" value="Unassembled WGS sequence"/>
</dbReference>
<keyword evidence="3" id="KW-1185">Reference proteome</keyword>
<feature type="compositionally biased region" description="Low complexity" evidence="1">
    <location>
        <begin position="235"/>
        <end position="248"/>
    </location>
</feature>
<gene>
    <name evidence="2" type="ORF">DFP98_12567</name>
</gene>
<reference evidence="2 3" key="1">
    <citation type="submission" date="2018-07" db="EMBL/GenBank/DDBJ databases">
        <title>Genomic Encyclopedia of Type Strains, Phase III (KMG-III): the genomes of soil and plant-associated and newly described type strains.</title>
        <authorList>
            <person name="Whitman W."/>
        </authorList>
    </citation>
    <scope>NUCLEOTIDE SEQUENCE [LARGE SCALE GENOMIC DNA]</scope>
    <source>
        <strain evidence="2 3">CECT 7287</strain>
    </source>
</reference>
<feature type="compositionally biased region" description="Polar residues" evidence="1">
    <location>
        <begin position="105"/>
        <end position="119"/>
    </location>
</feature>
<proteinExistence type="predicted"/>
<dbReference type="RefSeq" id="WP_116063635.1">
    <property type="nucleotide sequence ID" value="NZ_QRDZ01000025.1"/>
</dbReference>